<feature type="domain" description="PAS" evidence="2">
    <location>
        <begin position="291"/>
        <end position="330"/>
    </location>
</feature>
<dbReference type="CDD" id="cd01949">
    <property type="entry name" value="GGDEF"/>
    <property type="match status" value="1"/>
</dbReference>
<evidence type="ECO:0000313" key="8">
    <source>
        <dbReference type="Proteomes" id="UP000192911"/>
    </source>
</evidence>
<dbReference type="SMART" id="SM00116">
    <property type="entry name" value="CBS"/>
    <property type="match status" value="4"/>
</dbReference>
<dbReference type="PROSITE" id="PS50112">
    <property type="entry name" value="PAS"/>
    <property type="match status" value="1"/>
</dbReference>
<feature type="domain" description="CBS" evidence="6">
    <location>
        <begin position="79"/>
        <end position="135"/>
    </location>
</feature>
<dbReference type="RefSeq" id="WP_085226317.1">
    <property type="nucleotide sequence ID" value="NZ_BSQD01000003.1"/>
</dbReference>
<dbReference type="InterPro" id="IPR001633">
    <property type="entry name" value="EAL_dom"/>
</dbReference>
<organism evidence="7 8">
    <name type="scientific">Trinickia caryophylli</name>
    <name type="common">Paraburkholderia caryophylli</name>
    <dbReference type="NCBI Taxonomy" id="28094"/>
    <lineage>
        <taxon>Bacteria</taxon>
        <taxon>Pseudomonadati</taxon>
        <taxon>Pseudomonadota</taxon>
        <taxon>Betaproteobacteria</taxon>
        <taxon>Burkholderiales</taxon>
        <taxon>Burkholderiaceae</taxon>
        <taxon>Trinickia</taxon>
    </lineage>
</organism>
<dbReference type="FunFam" id="3.30.70.270:FF:000001">
    <property type="entry name" value="Diguanylate cyclase domain protein"/>
    <property type="match status" value="1"/>
</dbReference>
<evidence type="ECO:0000259" key="3">
    <source>
        <dbReference type="PROSITE" id="PS50113"/>
    </source>
</evidence>
<dbReference type="InterPro" id="IPR035919">
    <property type="entry name" value="EAL_sf"/>
</dbReference>
<dbReference type="GeneID" id="95548348"/>
<feature type="domain" description="CBS" evidence="6">
    <location>
        <begin position="210"/>
        <end position="268"/>
    </location>
</feature>
<dbReference type="InterPro" id="IPR052155">
    <property type="entry name" value="Biofilm_reg_signaling"/>
</dbReference>
<dbReference type="PANTHER" id="PTHR44757:SF2">
    <property type="entry name" value="BIOFILM ARCHITECTURE MAINTENANCE PROTEIN MBAA"/>
    <property type="match status" value="1"/>
</dbReference>
<dbReference type="InterPro" id="IPR043128">
    <property type="entry name" value="Rev_trsase/Diguanyl_cyclase"/>
</dbReference>
<dbReference type="Gene3D" id="3.30.70.270">
    <property type="match status" value="1"/>
</dbReference>
<dbReference type="InterPro" id="IPR035965">
    <property type="entry name" value="PAS-like_dom_sf"/>
</dbReference>
<dbReference type="InterPro" id="IPR000160">
    <property type="entry name" value="GGDEF_dom"/>
</dbReference>
<dbReference type="CDD" id="cd01948">
    <property type="entry name" value="EAL"/>
    <property type="match status" value="1"/>
</dbReference>
<dbReference type="SUPFAM" id="SSF55073">
    <property type="entry name" value="Nucleotide cyclase"/>
    <property type="match status" value="1"/>
</dbReference>
<evidence type="ECO:0000259" key="2">
    <source>
        <dbReference type="PROSITE" id="PS50112"/>
    </source>
</evidence>
<reference evidence="8" key="1">
    <citation type="submission" date="2017-04" db="EMBL/GenBank/DDBJ databases">
        <authorList>
            <person name="Varghese N."/>
            <person name="Submissions S."/>
        </authorList>
    </citation>
    <scope>NUCLEOTIDE SEQUENCE [LARGE SCALE GENOMIC DNA]</scope>
    <source>
        <strain evidence="8">Ballard 720</strain>
    </source>
</reference>
<dbReference type="SUPFAM" id="SSF55785">
    <property type="entry name" value="PYP-like sensor domain (PAS domain)"/>
    <property type="match status" value="1"/>
</dbReference>
<sequence>MPNSRNTLDIEIGELVSERILTCEAHTAVVDAARRMAAASCSSIIVMHDAVAVGIWTERDALALAEYPALGAQRIDAVMSRPVLSLAARTRLCDAASAFRDKGIRHGLVVGDAGQPLGVLSETDLVMSQGTEFYLQMRSIESACPPAPLVVDAMTPLAAVAHRMRECRASAVVVRYGTDDYGILTERDVVRVLAAGDAQGDAAGAIAPYATRMLRSLRQSQTLYTARQFLIEHQMRHVGVLDDKGALVGLLSLSDILNNVESEFIHELQAALRERDGALLASQRHLRLADRVFESTRDGVMITGLDGTIERVNPAFVELTGYEQAEVVGRDARLLSSGRESAAFHRAFWAALAECGYWQGEIWNRRKDGELFLAHLSVSSISDAQGQPSHFAAIFSDITKRRVAEERLSYLATHDVLTDLPNRTLFNERLEQALARARRSLRRVAVMFVDLDRFKLINDTLGHAVGDETLKVVAQRLKRAVRATDTVARLGGDEFTIVVEDIDSVRDAGQIAQTVLSAVGQPIRAAGTNVFVTPSIGISLFPDDGGTTRQLLMQADRAMYDAKDAGKNGFRFFSGQMHAAALERMTLEAALHDALAAGQFCLHYQPQYDLASGAIVGVEALIRWNHPQRGMLLPAQFVPLAEECGLIVPIGAWVLNEACRQARTWLDEGFDFGRIAVNLSGVQCRDEGFLHLLADVLAEAGLPPARLQLELVQTATMTGREQTKAVLNDLSRRGVSLAVDDFGTGYSAFEYLHALPVDTLKIDRSFLGRIDIEGKQAAIVKAMVAMAKTLGLPVVAQGVEQPAQLRFLREIGCDRAQGYWLARPGAARTLSRNKAPLFTDREGAGYDNVRHVNTATEPT</sequence>
<evidence type="ECO:0000259" key="5">
    <source>
        <dbReference type="PROSITE" id="PS50887"/>
    </source>
</evidence>
<accession>A0A1X7DN84</accession>
<dbReference type="GO" id="GO:0003824">
    <property type="term" value="F:catalytic activity"/>
    <property type="evidence" value="ECO:0007669"/>
    <property type="project" value="UniProtKB-ARBA"/>
</dbReference>
<dbReference type="InterPro" id="IPR000644">
    <property type="entry name" value="CBS_dom"/>
</dbReference>
<name>A0A1X7DN84_TRICW</name>
<keyword evidence="8" id="KW-1185">Reference proteome</keyword>
<feature type="domain" description="EAL" evidence="4">
    <location>
        <begin position="584"/>
        <end position="838"/>
    </location>
</feature>
<dbReference type="SMART" id="SM00267">
    <property type="entry name" value="GGDEF"/>
    <property type="match status" value="1"/>
</dbReference>
<dbReference type="PANTHER" id="PTHR44757">
    <property type="entry name" value="DIGUANYLATE CYCLASE DGCP"/>
    <property type="match status" value="1"/>
</dbReference>
<evidence type="ECO:0000256" key="1">
    <source>
        <dbReference type="PROSITE-ProRule" id="PRU00703"/>
    </source>
</evidence>
<dbReference type="InterPro" id="IPR029787">
    <property type="entry name" value="Nucleotide_cyclase"/>
</dbReference>
<dbReference type="SMART" id="SM00091">
    <property type="entry name" value="PAS"/>
    <property type="match status" value="1"/>
</dbReference>
<dbReference type="InterPro" id="IPR046342">
    <property type="entry name" value="CBS_dom_sf"/>
</dbReference>
<dbReference type="InterPro" id="IPR001610">
    <property type="entry name" value="PAC"/>
</dbReference>
<dbReference type="PROSITE" id="PS50883">
    <property type="entry name" value="EAL"/>
    <property type="match status" value="1"/>
</dbReference>
<dbReference type="EMBL" id="FXAH01000003">
    <property type="protein sequence ID" value="SMF18531.1"/>
    <property type="molecule type" value="Genomic_DNA"/>
</dbReference>
<dbReference type="InterPro" id="IPR000014">
    <property type="entry name" value="PAS"/>
</dbReference>
<dbReference type="CDD" id="cd00130">
    <property type="entry name" value="PAS"/>
    <property type="match status" value="1"/>
</dbReference>
<dbReference type="SUPFAM" id="SSF141868">
    <property type="entry name" value="EAL domain-like"/>
    <property type="match status" value="1"/>
</dbReference>
<evidence type="ECO:0000259" key="6">
    <source>
        <dbReference type="PROSITE" id="PS51371"/>
    </source>
</evidence>
<dbReference type="Gene3D" id="3.20.20.450">
    <property type="entry name" value="EAL domain"/>
    <property type="match status" value="1"/>
</dbReference>
<dbReference type="SMART" id="SM00052">
    <property type="entry name" value="EAL"/>
    <property type="match status" value="1"/>
</dbReference>
<dbReference type="Gene3D" id="3.30.450.20">
    <property type="entry name" value="PAS domain"/>
    <property type="match status" value="1"/>
</dbReference>
<protein>
    <submittedName>
        <fullName evidence="7">Diguanylate cyclase/phosphodiesterase with PAS/PAC sensor(S)</fullName>
    </submittedName>
</protein>
<dbReference type="Proteomes" id="UP000192911">
    <property type="component" value="Unassembled WGS sequence"/>
</dbReference>
<dbReference type="InterPro" id="IPR000700">
    <property type="entry name" value="PAS-assoc_C"/>
</dbReference>
<gene>
    <name evidence="7" type="ORF">SAMN06295900_103442</name>
</gene>
<dbReference type="STRING" id="28094.SAMN06295900_103442"/>
<dbReference type="NCBIfam" id="TIGR00254">
    <property type="entry name" value="GGDEF"/>
    <property type="match status" value="1"/>
</dbReference>
<dbReference type="Pfam" id="PF00990">
    <property type="entry name" value="GGDEF"/>
    <property type="match status" value="1"/>
</dbReference>
<dbReference type="Pfam" id="PF00563">
    <property type="entry name" value="EAL"/>
    <property type="match status" value="1"/>
</dbReference>
<dbReference type="AlphaFoldDB" id="A0A1X7DN84"/>
<dbReference type="PROSITE" id="PS50887">
    <property type="entry name" value="GGDEF"/>
    <property type="match status" value="1"/>
</dbReference>
<keyword evidence="1" id="KW-0129">CBS domain</keyword>
<proteinExistence type="predicted"/>
<dbReference type="OrthoDB" id="9813903at2"/>
<dbReference type="Gene3D" id="3.10.580.10">
    <property type="entry name" value="CBS-domain"/>
    <property type="match status" value="2"/>
</dbReference>
<dbReference type="Pfam" id="PF00571">
    <property type="entry name" value="CBS"/>
    <property type="match status" value="4"/>
</dbReference>
<dbReference type="PROSITE" id="PS50113">
    <property type="entry name" value="PAC"/>
    <property type="match status" value="1"/>
</dbReference>
<dbReference type="PROSITE" id="PS51371">
    <property type="entry name" value="CBS"/>
    <property type="match status" value="2"/>
</dbReference>
<dbReference type="Pfam" id="PF13426">
    <property type="entry name" value="PAS_9"/>
    <property type="match status" value="1"/>
</dbReference>
<evidence type="ECO:0000313" key="7">
    <source>
        <dbReference type="EMBL" id="SMF18531.1"/>
    </source>
</evidence>
<feature type="domain" description="GGDEF" evidence="5">
    <location>
        <begin position="442"/>
        <end position="575"/>
    </location>
</feature>
<dbReference type="SMART" id="SM00086">
    <property type="entry name" value="PAC"/>
    <property type="match status" value="1"/>
</dbReference>
<evidence type="ECO:0000259" key="4">
    <source>
        <dbReference type="PROSITE" id="PS50883"/>
    </source>
</evidence>
<dbReference type="SUPFAM" id="SSF54631">
    <property type="entry name" value="CBS-domain pair"/>
    <property type="match status" value="2"/>
</dbReference>
<dbReference type="NCBIfam" id="TIGR00229">
    <property type="entry name" value="sensory_box"/>
    <property type="match status" value="1"/>
</dbReference>
<feature type="domain" description="PAC" evidence="3">
    <location>
        <begin position="358"/>
        <end position="410"/>
    </location>
</feature>